<keyword evidence="3" id="KW-1185">Reference proteome</keyword>
<name>A0A5P1F008_ASPOF</name>
<dbReference type="Proteomes" id="UP000243459">
    <property type="component" value="Chromosome 5"/>
</dbReference>
<protein>
    <submittedName>
        <fullName evidence="2">Uncharacterized protein</fullName>
    </submittedName>
</protein>
<dbReference type="Gramene" id="ONK69750">
    <property type="protein sequence ID" value="ONK69750"/>
    <property type="gene ID" value="A4U43_C05F26330"/>
</dbReference>
<organism evidence="2 3">
    <name type="scientific">Asparagus officinalis</name>
    <name type="common">Garden asparagus</name>
    <dbReference type="NCBI Taxonomy" id="4686"/>
    <lineage>
        <taxon>Eukaryota</taxon>
        <taxon>Viridiplantae</taxon>
        <taxon>Streptophyta</taxon>
        <taxon>Embryophyta</taxon>
        <taxon>Tracheophyta</taxon>
        <taxon>Spermatophyta</taxon>
        <taxon>Magnoliopsida</taxon>
        <taxon>Liliopsida</taxon>
        <taxon>Asparagales</taxon>
        <taxon>Asparagaceae</taxon>
        <taxon>Asparagoideae</taxon>
        <taxon>Asparagus</taxon>
    </lineage>
</organism>
<reference evidence="3" key="1">
    <citation type="journal article" date="2017" name="Nat. Commun.">
        <title>The asparagus genome sheds light on the origin and evolution of a young Y chromosome.</title>
        <authorList>
            <person name="Harkess A."/>
            <person name="Zhou J."/>
            <person name="Xu C."/>
            <person name="Bowers J.E."/>
            <person name="Van der Hulst R."/>
            <person name="Ayyampalayam S."/>
            <person name="Mercati F."/>
            <person name="Riccardi P."/>
            <person name="McKain M.R."/>
            <person name="Kakrana A."/>
            <person name="Tang H."/>
            <person name="Ray J."/>
            <person name="Groenendijk J."/>
            <person name="Arikit S."/>
            <person name="Mathioni S.M."/>
            <person name="Nakano M."/>
            <person name="Shan H."/>
            <person name="Telgmann-Rauber A."/>
            <person name="Kanno A."/>
            <person name="Yue Z."/>
            <person name="Chen H."/>
            <person name="Li W."/>
            <person name="Chen Y."/>
            <person name="Xu X."/>
            <person name="Zhang Y."/>
            <person name="Luo S."/>
            <person name="Chen H."/>
            <person name="Gao J."/>
            <person name="Mao Z."/>
            <person name="Pires J.C."/>
            <person name="Luo M."/>
            <person name="Kudrna D."/>
            <person name="Wing R.A."/>
            <person name="Meyers B.C."/>
            <person name="Yi K."/>
            <person name="Kong H."/>
            <person name="Lavrijsen P."/>
            <person name="Sunseri F."/>
            <person name="Falavigna A."/>
            <person name="Ye Y."/>
            <person name="Leebens-Mack J.H."/>
            <person name="Chen G."/>
        </authorList>
    </citation>
    <scope>NUCLEOTIDE SEQUENCE [LARGE SCALE GENOMIC DNA]</scope>
    <source>
        <strain evidence="3">cv. DH0086</strain>
    </source>
</reference>
<dbReference type="AlphaFoldDB" id="A0A5P1F008"/>
<sequence>MVGVGRVGGDGGWRVGQRMRGGQRWSGSGLGVVDERKRWWRSLRWAYGRVRRARRRLARSAGRLGGGEFCGRVTGSGFGAFLTGFGFKRIESESVGDAERTRRREDQLLGAARERLLRALPGTMEASGRKEDGFCAVRLPAEDGIEMERVSDEDEFEPETKFEPALTPEMSWSFRRSSLENDSSTKLESHSSSANSSYCKRKR</sequence>
<feature type="compositionally biased region" description="Basic and acidic residues" evidence="1">
    <location>
        <begin position="177"/>
        <end position="189"/>
    </location>
</feature>
<dbReference type="EMBL" id="CM007385">
    <property type="protein sequence ID" value="ONK69750.1"/>
    <property type="molecule type" value="Genomic_DNA"/>
</dbReference>
<feature type="compositionally biased region" description="Polar residues" evidence="1">
    <location>
        <begin position="190"/>
        <end position="203"/>
    </location>
</feature>
<evidence type="ECO:0000256" key="1">
    <source>
        <dbReference type="SAM" id="MobiDB-lite"/>
    </source>
</evidence>
<feature type="compositionally biased region" description="Gly residues" evidence="1">
    <location>
        <begin position="1"/>
        <end position="14"/>
    </location>
</feature>
<evidence type="ECO:0000313" key="3">
    <source>
        <dbReference type="Proteomes" id="UP000243459"/>
    </source>
</evidence>
<proteinExistence type="predicted"/>
<feature type="region of interest" description="Disordered" evidence="1">
    <location>
        <begin position="1"/>
        <end position="26"/>
    </location>
</feature>
<gene>
    <name evidence="2" type="ORF">A4U43_C05F26330</name>
</gene>
<feature type="region of interest" description="Disordered" evidence="1">
    <location>
        <begin position="146"/>
        <end position="203"/>
    </location>
</feature>
<accession>A0A5P1F008</accession>
<evidence type="ECO:0000313" key="2">
    <source>
        <dbReference type="EMBL" id="ONK69750.1"/>
    </source>
</evidence>